<sequence length="122" mass="13281">MTTTTAIARFDLVVLDTPEPRRLAEFYCALLGWRIVDEDEDWVTIRGTAEYGLAFQLAPDLVPPTWPDPAVPQQSHLDVTVDDLDAGEAAVLAIGARPTGITGKGFRAYLDPSGHPFCLCLP</sequence>
<dbReference type="PANTHER" id="PTHR35908">
    <property type="entry name" value="HYPOTHETICAL FUSION PROTEIN"/>
    <property type="match status" value="1"/>
</dbReference>
<accession>C8XA83</accession>
<dbReference type="KEGG" id="nml:Namu_0837"/>
<evidence type="ECO:0000313" key="2">
    <source>
        <dbReference type="EMBL" id="ACV77248.1"/>
    </source>
</evidence>
<feature type="domain" description="VOC" evidence="1">
    <location>
        <begin position="9"/>
        <end position="122"/>
    </location>
</feature>
<dbReference type="RefSeq" id="WP_015746164.1">
    <property type="nucleotide sequence ID" value="NC_013235.1"/>
</dbReference>
<keyword evidence="3" id="KW-1185">Reference proteome</keyword>
<dbReference type="PANTHER" id="PTHR35908:SF1">
    <property type="entry name" value="CONSERVED PROTEIN"/>
    <property type="match status" value="1"/>
</dbReference>
<dbReference type="EMBL" id="CP001737">
    <property type="protein sequence ID" value="ACV77248.1"/>
    <property type="molecule type" value="Genomic_DNA"/>
</dbReference>
<dbReference type="SUPFAM" id="SSF54593">
    <property type="entry name" value="Glyoxalase/Bleomycin resistance protein/Dihydroxybiphenyl dioxygenase"/>
    <property type="match status" value="1"/>
</dbReference>
<dbReference type="InterPro" id="IPR029068">
    <property type="entry name" value="Glyas_Bleomycin-R_OHBP_Dase"/>
</dbReference>
<dbReference type="InterPro" id="IPR041581">
    <property type="entry name" value="Glyoxalase_6"/>
</dbReference>
<dbReference type="eggNOG" id="COG0346">
    <property type="taxonomic scope" value="Bacteria"/>
</dbReference>
<dbReference type="Gene3D" id="3.10.180.10">
    <property type="entry name" value="2,3-Dihydroxybiphenyl 1,2-Dioxygenase, domain 1"/>
    <property type="match status" value="1"/>
</dbReference>
<evidence type="ECO:0000313" key="3">
    <source>
        <dbReference type="Proteomes" id="UP000002218"/>
    </source>
</evidence>
<keyword evidence="2" id="KW-0223">Dioxygenase</keyword>
<dbReference type="PROSITE" id="PS51819">
    <property type="entry name" value="VOC"/>
    <property type="match status" value="1"/>
</dbReference>
<dbReference type="HOGENOM" id="CLU_108054_2_1_11"/>
<gene>
    <name evidence="2" type="ordered locus">Namu_0837</name>
</gene>
<dbReference type="STRING" id="479431.Namu_0837"/>
<evidence type="ECO:0000259" key="1">
    <source>
        <dbReference type="PROSITE" id="PS51819"/>
    </source>
</evidence>
<reference evidence="2 3" key="2">
    <citation type="journal article" date="2010" name="Stand. Genomic Sci.">
        <title>Complete genome sequence of Nakamurella multipartita type strain (Y-104).</title>
        <authorList>
            <person name="Tice H."/>
            <person name="Mayilraj S."/>
            <person name="Sims D."/>
            <person name="Lapidus A."/>
            <person name="Nolan M."/>
            <person name="Lucas S."/>
            <person name="Glavina Del Rio T."/>
            <person name="Copeland A."/>
            <person name="Cheng J.F."/>
            <person name="Meincke L."/>
            <person name="Bruce D."/>
            <person name="Goodwin L."/>
            <person name="Pitluck S."/>
            <person name="Ivanova N."/>
            <person name="Mavromatis K."/>
            <person name="Ovchinnikova G."/>
            <person name="Pati A."/>
            <person name="Chen A."/>
            <person name="Palaniappan K."/>
            <person name="Land M."/>
            <person name="Hauser L."/>
            <person name="Chang Y.J."/>
            <person name="Jeffries C.D."/>
            <person name="Detter J.C."/>
            <person name="Brettin T."/>
            <person name="Rohde M."/>
            <person name="Goker M."/>
            <person name="Bristow J."/>
            <person name="Eisen J.A."/>
            <person name="Markowitz V."/>
            <person name="Hugenholtz P."/>
            <person name="Kyrpides N.C."/>
            <person name="Klenk H.P."/>
            <person name="Chen F."/>
        </authorList>
    </citation>
    <scope>NUCLEOTIDE SEQUENCE [LARGE SCALE GENOMIC DNA]</scope>
    <source>
        <strain evidence="3">ATCC 700099 / DSM 44233 / CIP 104796 / JCM 9543 / NBRC 105858 / Y-104</strain>
    </source>
</reference>
<dbReference type="OrthoDB" id="1645442at2"/>
<organism evidence="2 3">
    <name type="scientific">Nakamurella multipartita (strain ATCC 700099 / DSM 44233 / CIP 104796 / JCM 9543 / NBRC 105858 / Y-104)</name>
    <name type="common">Microsphaera multipartita</name>
    <dbReference type="NCBI Taxonomy" id="479431"/>
    <lineage>
        <taxon>Bacteria</taxon>
        <taxon>Bacillati</taxon>
        <taxon>Actinomycetota</taxon>
        <taxon>Actinomycetes</taxon>
        <taxon>Nakamurellales</taxon>
        <taxon>Nakamurellaceae</taxon>
        <taxon>Nakamurella</taxon>
    </lineage>
</organism>
<dbReference type="GO" id="GO:0051213">
    <property type="term" value="F:dioxygenase activity"/>
    <property type="evidence" value="ECO:0007669"/>
    <property type="project" value="UniProtKB-KW"/>
</dbReference>
<dbReference type="Proteomes" id="UP000002218">
    <property type="component" value="Chromosome"/>
</dbReference>
<protein>
    <submittedName>
        <fullName evidence="2">Glyoxalase/bleomycin resistance protein/dioxygenase</fullName>
    </submittedName>
</protein>
<reference evidence="3" key="1">
    <citation type="submission" date="2009-09" db="EMBL/GenBank/DDBJ databases">
        <title>The complete genome of Nakamurella multipartita DSM 44233.</title>
        <authorList>
            <consortium name="US DOE Joint Genome Institute (JGI-PGF)"/>
            <person name="Lucas S."/>
            <person name="Copeland A."/>
            <person name="Lapidus A."/>
            <person name="Glavina del Rio T."/>
            <person name="Dalin E."/>
            <person name="Tice H."/>
            <person name="Bruce D."/>
            <person name="Goodwin L."/>
            <person name="Pitluck S."/>
            <person name="Kyrpides N."/>
            <person name="Mavromatis K."/>
            <person name="Ivanova N."/>
            <person name="Ovchinnikova G."/>
            <person name="Sims D."/>
            <person name="Meincke L."/>
            <person name="Brettin T."/>
            <person name="Detter J.C."/>
            <person name="Han C."/>
            <person name="Larimer F."/>
            <person name="Land M."/>
            <person name="Hauser L."/>
            <person name="Markowitz V."/>
            <person name="Cheng J.-F."/>
            <person name="Hugenholtz P."/>
            <person name="Woyke T."/>
            <person name="Wu D."/>
            <person name="Klenk H.-P."/>
            <person name="Eisen J.A."/>
        </authorList>
    </citation>
    <scope>NUCLEOTIDE SEQUENCE [LARGE SCALE GENOMIC DNA]</scope>
    <source>
        <strain evidence="3">ATCC 700099 / DSM 44233 / CIP 104796 / JCM 9543 / NBRC 105858 / Y-104</strain>
    </source>
</reference>
<name>C8XA83_NAKMY</name>
<keyword evidence="2" id="KW-0560">Oxidoreductase</keyword>
<dbReference type="AlphaFoldDB" id="C8XA83"/>
<dbReference type="Pfam" id="PF18029">
    <property type="entry name" value="Glyoxalase_6"/>
    <property type="match status" value="1"/>
</dbReference>
<dbReference type="InterPro" id="IPR037523">
    <property type="entry name" value="VOC_core"/>
</dbReference>
<proteinExistence type="predicted"/>
<dbReference type="InParanoid" id="C8XA83"/>